<dbReference type="GO" id="GO:0016242">
    <property type="term" value="P:negative regulation of macroautophagy"/>
    <property type="evidence" value="ECO:0007669"/>
    <property type="project" value="TreeGrafter"/>
</dbReference>
<dbReference type="InterPro" id="IPR057564">
    <property type="entry name" value="HEAT_ATR"/>
</dbReference>
<feature type="non-terminal residue" evidence="13">
    <location>
        <position position="1389"/>
    </location>
</feature>
<dbReference type="SUPFAM" id="SSF48371">
    <property type="entry name" value="ARM repeat"/>
    <property type="match status" value="1"/>
</dbReference>
<comment type="caution">
    <text evidence="13">The sequence shown here is derived from an EMBL/GenBank/DDBJ whole genome shotgun (WGS) entry which is preliminary data.</text>
</comment>
<evidence type="ECO:0000256" key="6">
    <source>
        <dbReference type="ARBA" id="ARBA00022777"/>
    </source>
</evidence>
<dbReference type="Pfam" id="PF00454">
    <property type="entry name" value="PI3_PI4_kinase"/>
    <property type="match status" value="1"/>
</dbReference>
<dbReference type="PROSITE" id="PS50290">
    <property type="entry name" value="PI3_4_KINASE_3"/>
    <property type="match status" value="1"/>
</dbReference>
<evidence type="ECO:0000313" key="14">
    <source>
        <dbReference type="Proteomes" id="UP000237347"/>
    </source>
</evidence>
<keyword evidence="4" id="KW-0677">Repeat</keyword>
<feature type="domain" description="PI3K/PI4K catalytic" evidence="11">
    <location>
        <begin position="1087"/>
        <end position="1385"/>
    </location>
</feature>
<dbReference type="Gene3D" id="1.25.40.10">
    <property type="entry name" value="Tetratricopeptide repeat domain"/>
    <property type="match status" value="1"/>
</dbReference>
<comment type="catalytic activity">
    <reaction evidence="8">
        <text>L-threonyl-[protein] + ATP = O-phospho-L-threonyl-[protein] + ADP + H(+)</text>
        <dbReference type="Rhea" id="RHEA:46608"/>
        <dbReference type="Rhea" id="RHEA-COMP:11060"/>
        <dbReference type="Rhea" id="RHEA-COMP:11605"/>
        <dbReference type="ChEBI" id="CHEBI:15378"/>
        <dbReference type="ChEBI" id="CHEBI:30013"/>
        <dbReference type="ChEBI" id="CHEBI:30616"/>
        <dbReference type="ChEBI" id="CHEBI:61977"/>
        <dbReference type="ChEBI" id="CHEBI:456216"/>
        <dbReference type="EC" id="2.7.11.1"/>
    </reaction>
</comment>
<dbReference type="SMART" id="SM01345">
    <property type="entry name" value="Rapamycin_bind"/>
    <property type="match status" value="1"/>
</dbReference>
<evidence type="ECO:0000259" key="12">
    <source>
        <dbReference type="PROSITE" id="PS51189"/>
    </source>
</evidence>
<organism evidence="13 14">
    <name type="scientific">Quercus suber</name>
    <name type="common">Cork oak</name>
    <dbReference type="NCBI Taxonomy" id="58331"/>
    <lineage>
        <taxon>Eukaryota</taxon>
        <taxon>Viridiplantae</taxon>
        <taxon>Streptophyta</taxon>
        <taxon>Embryophyta</taxon>
        <taxon>Tracheophyta</taxon>
        <taxon>Spermatophyta</taxon>
        <taxon>Magnoliopsida</taxon>
        <taxon>eudicotyledons</taxon>
        <taxon>Gunneridae</taxon>
        <taxon>Pentapetalae</taxon>
        <taxon>rosids</taxon>
        <taxon>fabids</taxon>
        <taxon>Fagales</taxon>
        <taxon>Fagaceae</taxon>
        <taxon>Quercus</taxon>
    </lineage>
</organism>
<feature type="non-terminal residue" evidence="13">
    <location>
        <position position="1"/>
    </location>
</feature>
<dbReference type="InterPro" id="IPR011989">
    <property type="entry name" value="ARM-like"/>
</dbReference>
<dbReference type="Pfam" id="PF08771">
    <property type="entry name" value="FRB_dom"/>
    <property type="match status" value="1"/>
</dbReference>
<dbReference type="InterPro" id="IPR000403">
    <property type="entry name" value="PI3/4_kinase_cat_dom"/>
</dbReference>
<dbReference type="InterPro" id="IPR036940">
    <property type="entry name" value="PI3/4_kinase_cat_sf"/>
</dbReference>
<comment type="similarity">
    <text evidence="1">Belongs to the PI3/PI4-kinase family.</text>
</comment>
<dbReference type="PROSITE" id="PS00916">
    <property type="entry name" value="PI3_4_KINASE_2"/>
    <property type="match status" value="1"/>
</dbReference>
<reference evidence="13 14" key="1">
    <citation type="journal article" date="2018" name="Sci. Data">
        <title>The draft genome sequence of cork oak.</title>
        <authorList>
            <person name="Ramos A.M."/>
            <person name="Usie A."/>
            <person name="Barbosa P."/>
            <person name="Barros P.M."/>
            <person name="Capote T."/>
            <person name="Chaves I."/>
            <person name="Simoes F."/>
            <person name="Abreu I."/>
            <person name="Carrasquinho I."/>
            <person name="Faro C."/>
            <person name="Guimaraes J.B."/>
            <person name="Mendonca D."/>
            <person name="Nobrega F."/>
            <person name="Rodrigues L."/>
            <person name="Saibo N.J.M."/>
            <person name="Varela M.C."/>
            <person name="Egas C."/>
            <person name="Matos J."/>
            <person name="Miguel C.M."/>
            <person name="Oliveira M.M."/>
            <person name="Ricardo C.P."/>
            <person name="Goncalves S."/>
        </authorList>
    </citation>
    <scope>NUCLEOTIDE SEQUENCE [LARGE SCALE GENOMIC DNA]</scope>
    <source>
        <strain evidence="14">cv. HL8</strain>
    </source>
</reference>
<evidence type="ECO:0000259" key="11">
    <source>
        <dbReference type="PROSITE" id="PS50290"/>
    </source>
</evidence>
<evidence type="ECO:0000256" key="1">
    <source>
        <dbReference type="ARBA" id="ARBA00011031"/>
    </source>
</evidence>
<dbReference type="GO" id="GO:0031931">
    <property type="term" value="C:TORC1 complex"/>
    <property type="evidence" value="ECO:0007669"/>
    <property type="project" value="TreeGrafter"/>
</dbReference>
<dbReference type="FunFam" id="1.10.1070.11:FF:000017">
    <property type="entry name" value="Serine/threonine-protein kinase TOR"/>
    <property type="match status" value="1"/>
</dbReference>
<dbReference type="InterPro" id="IPR016024">
    <property type="entry name" value="ARM-type_fold"/>
</dbReference>
<gene>
    <name evidence="13" type="primary">TOR_1</name>
    <name evidence="13" type="ORF">CFP56_024802</name>
</gene>
<dbReference type="InterPro" id="IPR011990">
    <property type="entry name" value="TPR-like_helical_dom_sf"/>
</dbReference>
<keyword evidence="5" id="KW-0547">Nucleotide-binding</keyword>
<keyword evidence="6 13" id="KW-0418">Kinase</keyword>
<dbReference type="EMBL" id="PKMF04000390">
    <property type="protein sequence ID" value="KAK7834242.1"/>
    <property type="molecule type" value="Genomic_DNA"/>
</dbReference>
<evidence type="ECO:0000256" key="2">
    <source>
        <dbReference type="ARBA" id="ARBA00012513"/>
    </source>
</evidence>
<dbReference type="CDD" id="cd05169">
    <property type="entry name" value="PIKKc_TOR"/>
    <property type="match status" value="1"/>
</dbReference>
<dbReference type="FunFam" id="3.30.1010.10:FF:000006">
    <property type="entry name" value="Serine/threonine-protein kinase TOR"/>
    <property type="match status" value="1"/>
</dbReference>
<evidence type="ECO:0000256" key="7">
    <source>
        <dbReference type="ARBA" id="ARBA00022840"/>
    </source>
</evidence>
<dbReference type="InterPro" id="IPR026683">
    <property type="entry name" value="TOR_cat"/>
</dbReference>
<feature type="region of interest" description="Disordered" evidence="10">
    <location>
        <begin position="1367"/>
        <end position="1389"/>
    </location>
</feature>
<dbReference type="GO" id="GO:0004674">
    <property type="term" value="F:protein serine/threonine kinase activity"/>
    <property type="evidence" value="ECO:0007669"/>
    <property type="project" value="UniProtKB-EC"/>
</dbReference>
<dbReference type="InterPro" id="IPR036738">
    <property type="entry name" value="FRB_sf"/>
</dbReference>
<dbReference type="Gene3D" id="3.30.1010.10">
    <property type="entry name" value="Phosphatidylinositol 3-kinase Catalytic Subunit, Chain A, domain 4"/>
    <property type="match status" value="1"/>
</dbReference>
<dbReference type="Gene3D" id="1.20.120.150">
    <property type="entry name" value="FKBP12-rapamycin binding domain"/>
    <property type="match status" value="1"/>
</dbReference>
<accession>A0AAW0K541</accession>
<evidence type="ECO:0000256" key="10">
    <source>
        <dbReference type="SAM" id="MobiDB-lite"/>
    </source>
</evidence>
<dbReference type="Proteomes" id="UP000237347">
    <property type="component" value="Unassembled WGS sequence"/>
</dbReference>
<evidence type="ECO:0000256" key="8">
    <source>
        <dbReference type="ARBA" id="ARBA00047899"/>
    </source>
</evidence>
<dbReference type="InterPro" id="IPR003151">
    <property type="entry name" value="PIK-rel_kinase_FAT"/>
</dbReference>
<dbReference type="SUPFAM" id="SSF56112">
    <property type="entry name" value="Protein kinase-like (PK-like)"/>
    <property type="match status" value="1"/>
</dbReference>
<dbReference type="Gene3D" id="1.10.1070.11">
    <property type="entry name" value="Phosphatidylinositol 3-/4-kinase, catalytic domain"/>
    <property type="match status" value="1"/>
</dbReference>
<protein>
    <recommendedName>
        <fullName evidence="2">non-specific serine/threonine protein kinase</fullName>
        <ecNumber evidence="2">2.7.11.1</ecNumber>
    </recommendedName>
</protein>
<comment type="catalytic activity">
    <reaction evidence="9">
        <text>L-seryl-[protein] + ATP = O-phospho-L-seryl-[protein] + ADP + H(+)</text>
        <dbReference type="Rhea" id="RHEA:17989"/>
        <dbReference type="Rhea" id="RHEA-COMP:9863"/>
        <dbReference type="Rhea" id="RHEA-COMP:11604"/>
        <dbReference type="ChEBI" id="CHEBI:15378"/>
        <dbReference type="ChEBI" id="CHEBI:29999"/>
        <dbReference type="ChEBI" id="CHEBI:30616"/>
        <dbReference type="ChEBI" id="CHEBI:83421"/>
        <dbReference type="ChEBI" id="CHEBI:456216"/>
        <dbReference type="EC" id="2.7.11.1"/>
    </reaction>
</comment>
<evidence type="ECO:0000256" key="4">
    <source>
        <dbReference type="ARBA" id="ARBA00022737"/>
    </source>
</evidence>
<evidence type="ECO:0000256" key="3">
    <source>
        <dbReference type="ARBA" id="ARBA00022679"/>
    </source>
</evidence>
<keyword evidence="7" id="KW-0067">ATP-binding</keyword>
<dbReference type="GO" id="GO:0031929">
    <property type="term" value="P:TOR signaling"/>
    <property type="evidence" value="ECO:0007669"/>
    <property type="project" value="TreeGrafter"/>
</dbReference>
<dbReference type="Pfam" id="PF23593">
    <property type="entry name" value="HEAT_ATR"/>
    <property type="match status" value="1"/>
</dbReference>
<dbReference type="InterPro" id="IPR009076">
    <property type="entry name" value="FRB_dom"/>
</dbReference>
<dbReference type="SMART" id="SM00146">
    <property type="entry name" value="PI3Kc"/>
    <property type="match status" value="1"/>
</dbReference>
<feature type="compositionally biased region" description="Basic and acidic residues" evidence="10">
    <location>
        <begin position="1370"/>
        <end position="1389"/>
    </location>
</feature>
<evidence type="ECO:0000256" key="5">
    <source>
        <dbReference type="ARBA" id="ARBA00022741"/>
    </source>
</evidence>
<dbReference type="PROSITE" id="PS00915">
    <property type="entry name" value="PI3_4_KINASE_1"/>
    <property type="match status" value="1"/>
</dbReference>
<dbReference type="InterPro" id="IPR018936">
    <property type="entry name" value="PI3/4_kinase_CS"/>
</dbReference>
<dbReference type="InterPro" id="IPR050517">
    <property type="entry name" value="DDR_Repair_Kinase"/>
</dbReference>
<keyword evidence="14" id="KW-1185">Reference proteome</keyword>
<dbReference type="EC" id="2.7.11.1" evidence="2"/>
<keyword evidence="3" id="KW-0808">Transferase</keyword>
<evidence type="ECO:0000256" key="9">
    <source>
        <dbReference type="ARBA" id="ARBA00048679"/>
    </source>
</evidence>
<dbReference type="GO" id="GO:0005737">
    <property type="term" value="C:cytoplasm"/>
    <property type="evidence" value="ECO:0007669"/>
    <property type="project" value="TreeGrafter"/>
</dbReference>
<dbReference type="Pfam" id="PF02259">
    <property type="entry name" value="FAT"/>
    <property type="match status" value="1"/>
</dbReference>
<proteinExistence type="inferred from homology"/>
<dbReference type="GO" id="GO:0044877">
    <property type="term" value="F:protein-containing complex binding"/>
    <property type="evidence" value="ECO:0007669"/>
    <property type="project" value="InterPro"/>
</dbReference>
<dbReference type="PANTHER" id="PTHR11139">
    <property type="entry name" value="ATAXIA TELANGIECTASIA MUTATED ATM -RELATED"/>
    <property type="match status" value="1"/>
</dbReference>
<dbReference type="GO" id="GO:0005634">
    <property type="term" value="C:nucleus"/>
    <property type="evidence" value="ECO:0007669"/>
    <property type="project" value="TreeGrafter"/>
</dbReference>
<dbReference type="GO" id="GO:0031932">
    <property type="term" value="C:TORC2 complex"/>
    <property type="evidence" value="ECO:0007669"/>
    <property type="project" value="TreeGrafter"/>
</dbReference>
<dbReference type="InterPro" id="IPR011009">
    <property type="entry name" value="Kinase-like_dom_sf"/>
</dbReference>
<dbReference type="GO" id="GO:0080090">
    <property type="term" value="P:regulation of primary metabolic process"/>
    <property type="evidence" value="ECO:0007669"/>
    <property type="project" value="UniProtKB-ARBA"/>
</dbReference>
<sequence>FKTNDECGTQVCRYLAVKKCYLRLLTSVPGSIGSVSVFHFTLHYSENYGAAFWMLKHLKNFRFLVCNVGTLDEHMHLLLPALIRLFKVDASVDIRAAAIKTLTRLIPRVQVTGHISSLVHHLKLILDGKNDELRKNAVDALCCLAHALGEDFTIFIPSIHKLLLKHRLRHKEFEEIEGRLQRREPLILGSMAVSQRLSRRLPVEVISDPLDNKEIDPYEDGSDVQIHLRGHQVNAGRLLAAGEASQRSTKEDWAEWMRHFSIELLKESPSPALRTCARLAQLQPFIGRELFAAGFVSSWAQLNETTQKQLVRSLEMAFSSPNIPPEILGTLLNLAEFMEHDEKPLPIDIRLLGALAEKCRAFAKALHYKEMEFEGALSKKMDANPVAVVEALIHINNQLHQHEAAVGILTYAQQNLDVQLKESWYEKLQRWDDALRAYTTKASQASSPHLVLDAVLGRMRCLAALARWEELNSLCKEYWTPAEPAARLEMAPMAASAAWNMGEWDQMAEYVYRLDDGDETKLRGLGNTAGGGDGSSNGTFFRAVLLVRRGKYDEAREYVERARKCLATELAALVLESYERAYSNMVRVQQLSELEEVIDYCTLPVGNPVAEGRRALIRNMWNERIQGVKRNVEVWQVLLAVRALVLPPTEDIETWLKFAALCRKSGRISQSRSTLVKLLQYDPETSPENIRYRGPPQVMLAYLEYQHSLGDDVKRKEAFAKLQNLAIEISSGPSTQLVTPIGFGSCTSSSVPLLARVYLKLGIWQWALIAPSPGLDDDSIKDILMAFKNATQYANKWAKAWHWWALFNTAVMSFYLKVPNVTAQFVAQFVVAAVTGYFHSIACAANAKGVDGSLQDILRLLTLWFNHGSSVEVQMALQKGFALVNINTWLVVLPQIIARIHSNTRAVRELIQSLLVRIGQSHPQALMYPLLVACKSISNLRRAAAQEVVDKVRQHSGVLVDQAQLVSKELIRVAILWHEMWHEALEEASRLYFGEHNIEGMLKVLEPLHEMLEEGAMKNDTTIKERAFIEAWDLYYHVFRRIDKQLQSLTTLDLQSVSPELLECRDLELAVPGTYKADSPVVTIASFAPQLGIITSKQRPRKLTIHGSDGDDHAFLLKGHEDLRQDERVMQLFGLVNTLLENSRDTQEKDLSIQRYSVIPLSPNSGLIGWIALNQEHKHMLSFAPDYDHLPLIAKVEVFEYALQNTEGNDLARVLWLKSRTSEIWLERRTNYTRSLAVMSMVGYLLGLGDRHPSNLMLHRSSGKILHIDFGDCFEASMNREKFPEKVPFRLTRMLVKAMEVSGIEGNFRSTCENVMQVLRTHKDSVMAMMEAFVHDPLINWRLFNFNEVPQVSVFASANVTPVVNAEESAPNKELTHPPRGVRERELLQ</sequence>
<dbReference type="Gene3D" id="1.25.10.10">
    <property type="entry name" value="Leucine-rich Repeat Variant"/>
    <property type="match status" value="1"/>
</dbReference>
<dbReference type="PROSITE" id="PS51189">
    <property type="entry name" value="FAT"/>
    <property type="match status" value="1"/>
</dbReference>
<name>A0AAW0K541_QUESU</name>
<evidence type="ECO:0000313" key="13">
    <source>
        <dbReference type="EMBL" id="KAK7834242.1"/>
    </source>
</evidence>
<dbReference type="SUPFAM" id="SSF47212">
    <property type="entry name" value="FKBP12-rapamycin-binding domain of FKBP-rapamycin-associated protein (FRAP)"/>
    <property type="match status" value="1"/>
</dbReference>
<dbReference type="PANTHER" id="PTHR11139:SF9">
    <property type="entry name" value="SERINE_THREONINE-PROTEIN KINASE MTOR"/>
    <property type="match status" value="1"/>
</dbReference>
<dbReference type="GO" id="GO:0005524">
    <property type="term" value="F:ATP binding"/>
    <property type="evidence" value="ECO:0007669"/>
    <property type="project" value="UniProtKB-KW"/>
</dbReference>
<feature type="domain" description="FAT" evidence="12">
    <location>
        <begin position="351"/>
        <end position="936"/>
    </location>
</feature>
<dbReference type="InterPro" id="IPR014009">
    <property type="entry name" value="PIK_FAT"/>
</dbReference>